<keyword evidence="7" id="KW-0630">Potassium</keyword>
<keyword evidence="9" id="KW-0406">Ion transport</keyword>
<evidence type="ECO:0000256" key="8">
    <source>
        <dbReference type="ARBA" id="ARBA00022989"/>
    </source>
</evidence>
<evidence type="ECO:0000256" key="11">
    <source>
        <dbReference type="ARBA" id="ARBA00023303"/>
    </source>
</evidence>
<keyword evidence="4" id="KW-0633">Potassium transport</keyword>
<evidence type="ECO:0000256" key="2">
    <source>
        <dbReference type="ARBA" id="ARBA00006920"/>
    </source>
</evidence>
<evidence type="ECO:0000313" key="14">
    <source>
        <dbReference type="EMBL" id="GAA1985784.1"/>
    </source>
</evidence>
<keyword evidence="5 13" id="KW-0812">Transmembrane</keyword>
<keyword evidence="10 13" id="KW-0472">Membrane</keyword>
<comment type="catalytic activity">
    <reaction evidence="12">
        <text>K(+)(in) = K(+)(out)</text>
        <dbReference type="Rhea" id="RHEA:29463"/>
        <dbReference type="ChEBI" id="CHEBI:29103"/>
    </reaction>
</comment>
<comment type="subcellular location">
    <subcellularLocation>
        <location evidence="1">Membrane</location>
        <topology evidence="1">Multi-pass membrane protein</topology>
    </subcellularLocation>
</comment>
<keyword evidence="8 13" id="KW-1133">Transmembrane helix</keyword>
<keyword evidence="3" id="KW-0813">Transport</keyword>
<reference evidence="15" key="1">
    <citation type="journal article" date="2019" name="Int. J. Syst. Evol. Microbiol.">
        <title>The Global Catalogue of Microorganisms (GCM) 10K type strain sequencing project: providing services to taxonomists for standard genome sequencing and annotation.</title>
        <authorList>
            <consortium name="The Broad Institute Genomics Platform"/>
            <consortium name="The Broad Institute Genome Sequencing Center for Infectious Disease"/>
            <person name="Wu L."/>
            <person name="Ma J."/>
        </authorList>
    </citation>
    <scope>NUCLEOTIDE SEQUENCE [LARGE SCALE GENOMIC DNA]</scope>
    <source>
        <strain evidence="15">JCM 16013</strain>
    </source>
</reference>
<evidence type="ECO:0000256" key="10">
    <source>
        <dbReference type="ARBA" id="ARBA00023136"/>
    </source>
</evidence>
<organism evidence="14 15">
    <name type="scientific">Catenulispora subtropica</name>
    <dbReference type="NCBI Taxonomy" id="450798"/>
    <lineage>
        <taxon>Bacteria</taxon>
        <taxon>Bacillati</taxon>
        <taxon>Actinomycetota</taxon>
        <taxon>Actinomycetes</taxon>
        <taxon>Catenulisporales</taxon>
        <taxon>Catenulisporaceae</taxon>
        <taxon>Catenulispora</taxon>
    </lineage>
</organism>
<evidence type="ECO:0000313" key="15">
    <source>
        <dbReference type="Proteomes" id="UP001499854"/>
    </source>
</evidence>
<evidence type="ECO:0000256" key="13">
    <source>
        <dbReference type="SAM" id="Phobius"/>
    </source>
</evidence>
<evidence type="ECO:0000256" key="12">
    <source>
        <dbReference type="ARBA" id="ARBA00034430"/>
    </source>
</evidence>
<feature type="transmembrane region" description="Helical" evidence="13">
    <location>
        <begin position="171"/>
        <end position="192"/>
    </location>
</feature>
<dbReference type="Proteomes" id="UP001499854">
    <property type="component" value="Unassembled WGS sequence"/>
</dbReference>
<dbReference type="EMBL" id="BAAAQM010000036">
    <property type="protein sequence ID" value="GAA1985784.1"/>
    <property type="molecule type" value="Genomic_DNA"/>
</dbReference>
<keyword evidence="11" id="KW-0407">Ion channel</keyword>
<dbReference type="RefSeq" id="WP_344660040.1">
    <property type="nucleotide sequence ID" value="NZ_BAAAQM010000036.1"/>
</dbReference>
<evidence type="ECO:0000256" key="1">
    <source>
        <dbReference type="ARBA" id="ARBA00004141"/>
    </source>
</evidence>
<feature type="transmembrane region" description="Helical" evidence="13">
    <location>
        <begin position="27"/>
        <end position="48"/>
    </location>
</feature>
<dbReference type="PANTHER" id="PTHR31462">
    <property type="entry name" value="ENDOSOMAL/LYSOSOMAL POTASSIUM CHANNEL TMEM175"/>
    <property type="match status" value="1"/>
</dbReference>
<proteinExistence type="inferred from homology"/>
<evidence type="ECO:0000256" key="5">
    <source>
        <dbReference type="ARBA" id="ARBA00022692"/>
    </source>
</evidence>
<dbReference type="PANTHER" id="PTHR31462:SF5">
    <property type="entry name" value="ENDOSOMAL_LYSOSOMAL PROTON CHANNEL TMEM175"/>
    <property type="match status" value="1"/>
</dbReference>
<evidence type="ECO:0000256" key="6">
    <source>
        <dbReference type="ARBA" id="ARBA00022826"/>
    </source>
</evidence>
<evidence type="ECO:0000256" key="9">
    <source>
        <dbReference type="ARBA" id="ARBA00023065"/>
    </source>
</evidence>
<dbReference type="InterPro" id="IPR010617">
    <property type="entry name" value="TMEM175-like"/>
</dbReference>
<evidence type="ECO:0000256" key="4">
    <source>
        <dbReference type="ARBA" id="ARBA00022538"/>
    </source>
</evidence>
<gene>
    <name evidence="14" type="ORF">GCM10009838_55210</name>
</gene>
<name>A0ABP5DSY9_9ACTN</name>
<keyword evidence="15" id="KW-1185">Reference proteome</keyword>
<sequence>MSETSPASVVPDDAPGLGEHADGPDRLVALSDGIFAIAMTILVLNISVPSGLGRADFRHALHDTWSQLGAYALSFAVIGGRWRDHRRVFQLIGRTDGTVVHLCLALLGAVALLPFPTALVADYGGSEPLAVTYYAVVVGAINLLLLALFLRAWRRPALQARPIPERLARGTIVDFGAASLIAVAAIVVAFAVSPGAGLLTWLAAFPAGVAARRLRGEDAFSD</sequence>
<feature type="transmembrane region" description="Helical" evidence="13">
    <location>
        <begin position="99"/>
        <end position="119"/>
    </location>
</feature>
<feature type="transmembrane region" description="Helical" evidence="13">
    <location>
        <begin position="131"/>
        <end position="150"/>
    </location>
</feature>
<comment type="similarity">
    <text evidence="2">Belongs to the TMEM175 family.</text>
</comment>
<comment type="caution">
    <text evidence="14">The sequence shown here is derived from an EMBL/GenBank/DDBJ whole genome shotgun (WGS) entry which is preliminary data.</text>
</comment>
<dbReference type="Pfam" id="PF06736">
    <property type="entry name" value="TMEM175"/>
    <property type="match status" value="1"/>
</dbReference>
<evidence type="ECO:0000256" key="3">
    <source>
        <dbReference type="ARBA" id="ARBA00022448"/>
    </source>
</evidence>
<keyword evidence="6" id="KW-0631">Potassium channel</keyword>
<evidence type="ECO:0000256" key="7">
    <source>
        <dbReference type="ARBA" id="ARBA00022958"/>
    </source>
</evidence>
<protein>
    <submittedName>
        <fullName evidence="14">TMEM175 family protein</fullName>
    </submittedName>
</protein>
<accession>A0ABP5DSY9</accession>